<feature type="transmembrane region" description="Helical" evidence="1">
    <location>
        <begin position="95"/>
        <end position="118"/>
    </location>
</feature>
<feature type="transmembrane region" description="Helical" evidence="1">
    <location>
        <begin position="133"/>
        <end position="153"/>
    </location>
</feature>
<comment type="caution">
    <text evidence="4">The sequence shown here is derived from an EMBL/GenBank/DDBJ whole genome shotgun (WGS) entry which is preliminary data.</text>
</comment>
<keyword evidence="5" id="KW-1185">Reference proteome</keyword>
<sequence length="623" mass="70088">MDMNNMNSMNMNNINNTDIIPSPWSMSHMNHGIPILKTNLTENQLLYWNSYNTTTYLTLNSNYSSYLYSHILLLILSAFFIYPFVLILNNLKSKFYLPLLSLHSLLITISCLFFSIFINNVPDLYPGMAYTKMINGLLIFTCLQYFFSLFHLIDSYSNSKNNSISNSNKYLSIDNSNFNSITNINSILQNPSSNSSDTDFSDNNLGLNISYKDNIQLNDIASPSATLFDHDFIDIPKISNSSKKINQNYPIIVEKLSLIAPLTILANKLSSFFNIFHNLSTWLLLIYYFVLLPTGIACLNLLGKEKRVFNLLAHFIKGGVFFALGILSLARYCGCFAGIGGAWNYACFDISNNNTNNNELSTNDEISTTPSGINGIGSGGDNVKSSFFIKLNRLISSNRIIYSFEAIESFLIFFYGSTNVFLEHLASPGGAWTPKDLQHVSIAFMYIGAGLCGLITEIKLSNWKKSLFYSNNENLINNSSNLMISTGFTPNPFPVFTIFWTGLLMSKHAQASQLSTDVHVQWGSLLTYGSFFRILTFLLMTFHPIKNNLFKPTKPLTELITSFCLLCGGMVFMESTDQVIEALAYRGLTPMFTINVSVGIISLIMAWIMIIFSVKDYLKSKIY</sequence>
<feature type="transmembrane region" description="Helical" evidence="1">
    <location>
        <begin position="66"/>
        <end position="88"/>
    </location>
</feature>
<feature type="transmembrane region" description="Helical" evidence="1">
    <location>
        <begin position="442"/>
        <end position="461"/>
    </location>
</feature>
<dbReference type="PANTHER" id="PTHR31685:SF3">
    <property type="entry name" value="INTEGRAL MEMBRANE PROTEIN (AFU_ORTHOLOGUE AFUA_6G12730)"/>
    <property type="match status" value="1"/>
</dbReference>
<dbReference type="Proteomes" id="UP001378960">
    <property type="component" value="Unassembled WGS sequence"/>
</dbReference>
<accession>A0AAV5R108</accession>
<dbReference type="AlphaFoldDB" id="A0AAV5R108"/>
<feature type="transmembrane region" description="Helical" evidence="1">
    <location>
        <begin position="525"/>
        <end position="543"/>
    </location>
</feature>
<feature type="transmembrane region" description="Helical" evidence="1">
    <location>
        <begin position="592"/>
        <end position="614"/>
    </location>
</feature>
<keyword evidence="1" id="KW-1133">Transmembrane helix</keyword>
<evidence type="ECO:0000256" key="1">
    <source>
        <dbReference type="SAM" id="Phobius"/>
    </source>
</evidence>
<keyword evidence="1" id="KW-0812">Transmembrane</keyword>
<protein>
    <submittedName>
        <fullName evidence="4">Tvs1 protein</fullName>
    </submittedName>
</protein>
<evidence type="ECO:0000313" key="4">
    <source>
        <dbReference type="EMBL" id="GMM44955.1"/>
    </source>
</evidence>
<dbReference type="EMBL" id="BTGB01000001">
    <property type="protein sequence ID" value="GMM44955.1"/>
    <property type="molecule type" value="Genomic_DNA"/>
</dbReference>
<proteinExistence type="predicted"/>
<feature type="transmembrane region" description="Helical" evidence="1">
    <location>
        <begin position="555"/>
        <end position="572"/>
    </location>
</feature>
<feature type="transmembrane region" description="Helical" evidence="1">
    <location>
        <begin position="400"/>
        <end position="422"/>
    </location>
</feature>
<evidence type="ECO:0000259" key="3">
    <source>
        <dbReference type="Pfam" id="PF10355"/>
    </source>
</evidence>
<organism evidence="4 5">
    <name type="scientific">Pichia kluyveri</name>
    <name type="common">Yeast</name>
    <dbReference type="NCBI Taxonomy" id="36015"/>
    <lineage>
        <taxon>Eukaryota</taxon>
        <taxon>Fungi</taxon>
        <taxon>Dikarya</taxon>
        <taxon>Ascomycota</taxon>
        <taxon>Saccharomycotina</taxon>
        <taxon>Pichiomycetes</taxon>
        <taxon>Pichiales</taxon>
        <taxon>Pichiaceae</taxon>
        <taxon>Pichia</taxon>
    </lineage>
</organism>
<dbReference type="InterPro" id="IPR018825">
    <property type="entry name" value="DUF2427"/>
</dbReference>
<feature type="domain" description="Protein YTP1-like C-terminal" evidence="3">
    <location>
        <begin position="288"/>
        <end position="616"/>
    </location>
</feature>
<dbReference type="InterPro" id="IPR018827">
    <property type="entry name" value="YTP1_C"/>
</dbReference>
<evidence type="ECO:0000259" key="2">
    <source>
        <dbReference type="Pfam" id="PF10348"/>
    </source>
</evidence>
<dbReference type="Pfam" id="PF10355">
    <property type="entry name" value="Ytp1"/>
    <property type="match status" value="1"/>
</dbReference>
<gene>
    <name evidence="4" type="ORF">DAPK24_015300</name>
</gene>
<evidence type="ECO:0000313" key="5">
    <source>
        <dbReference type="Proteomes" id="UP001378960"/>
    </source>
</evidence>
<name>A0AAV5R108_PICKL</name>
<reference evidence="4 5" key="1">
    <citation type="journal article" date="2023" name="Elife">
        <title>Identification of key yeast species and microbe-microbe interactions impacting larval growth of Drosophila in the wild.</title>
        <authorList>
            <person name="Mure A."/>
            <person name="Sugiura Y."/>
            <person name="Maeda R."/>
            <person name="Honda K."/>
            <person name="Sakurai N."/>
            <person name="Takahashi Y."/>
            <person name="Watada M."/>
            <person name="Katoh T."/>
            <person name="Gotoh A."/>
            <person name="Gotoh Y."/>
            <person name="Taniguchi I."/>
            <person name="Nakamura K."/>
            <person name="Hayashi T."/>
            <person name="Katayama T."/>
            <person name="Uemura T."/>
            <person name="Hattori Y."/>
        </authorList>
    </citation>
    <scope>NUCLEOTIDE SEQUENCE [LARGE SCALE GENOMIC DNA]</scope>
    <source>
        <strain evidence="4 5">PK-24</strain>
    </source>
</reference>
<keyword evidence="1" id="KW-0472">Membrane</keyword>
<feature type="domain" description="DUF2427" evidence="2">
    <location>
        <begin position="50"/>
        <end position="151"/>
    </location>
</feature>
<feature type="transmembrane region" description="Helical" evidence="1">
    <location>
        <begin position="482"/>
        <end position="505"/>
    </location>
</feature>
<feature type="transmembrane region" description="Helical" evidence="1">
    <location>
        <begin position="282"/>
        <end position="302"/>
    </location>
</feature>
<dbReference type="PANTHER" id="PTHR31685">
    <property type="entry name" value="INTEGRAL MEMBRANE PROTEIN (AFU_ORTHOLOGUE AFUA_6G12730)-RELATED"/>
    <property type="match status" value="1"/>
</dbReference>
<dbReference type="Pfam" id="PF10348">
    <property type="entry name" value="DUF2427"/>
    <property type="match status" value="1"/>
</dbReference>